<dbReference type="PRINTS" id="PR00449">
    <property type="entry name" value="RASTRNSFRMNG"/>
</dbReference>
<evidence type="ECO:0000313" key="5">
    <source>
        <dbReference type="Ensembl" id="ENSCPRP00005025194.1"/>
    </source>
</evidence>
<dbReference type="SMART" id="SM00175">
    <property type="entry name" value="RAB"/>
    <property type="match status" value="1"/>
</dbReference>
<dbReference type="SMART" id="SM00174">
    <property type="entry name" value="RHO"/>
    <property type="match status" value="1"/>
</dbReference>
<evidence type="ECO:0000256" key="1">
    <source>
        <dbReference type="ARBA" id="ARBA00006270"/>
    </source>
</evidence>
<dbReference type="PROSITE" id="PS51419">
    <property type="entry name" value="RAB"/>
    <property type="match status" value="1"/>
</dbReference>
<dbReference type="InterPro" id="IPR027417">
    <property type="entry name" value="P-loop_NTPase"/>
</dbReference>
<evidence type="ECO:0008006" key="7">
    <source>
        <dbReference type="Google" id="ProtNLM"/>
    </source>
</evidence>
<dbReference type="Gene3D" id="3.40.50.300">
    <property type="entry name" value="P-loop containing nucleotide triphosphate hydrolases"/>
    <property type="match status" value="1"/>
</dbReference>
<organism evidence="5 6">
    <name type="scientific">Crocodylus porosus</name>
    <name type="common">Saltwater crocodile</name>
    <name type="synonym">Estuarine crocodile</name>
    <dbReference type="NCBI Taxonomy" id="8502"/>
    <lineage>
        <taxon>Eukaryota</taxon>
        <taxon>Metazoa</taxon>
        <taxon>Chordata</taxon>
        <taxon>Craniata</taxon>
        <taxon>Vertebrata</taxon>
        <taxon>Euteleostomi</taxon>
        <taxon>Archelosauria</taxon>
        <taxon>Archosauria</taxon>
        <taxon>Crocodylia</taxon>
        <taxon>Longirostres</taxon>
        <taxon>Crocodylidae</taxon>
        <taxon>Crocodylus</taxon>
    </lineage>
</organism>
<comment type="similarity">
    <text evidence="1">Belongs to the small GTPase superfamily. Rab family.</text>
</comment>
<dbReference type="PROSITE" id="PS51421">
    <property type="entry name" value="RAS"/>
    <property type="match status" value="1"/>
</dbReference>
<dbReference type="FunFam" id="3.40.50.300:FF:001129">
    <property type="entry name" value="ras-related protein Rab-44 isoform X2"/>
    <property type="match status" value="1"/>
</dbReference>
<dbReference type="OMA" id="RKTFEHV"/>
<sequence>SAKKSRDLIRIFRIIMLGDSTVGKSSLLKRYTEGVFLESISQTVGVDFYVQFMEIEPGVRVKLQFWDTAGQERFRSVTRSYYRNSAGGVLMFDLTNRASFESIREWHREATETVKPFHIVFVLVGHKCDLIAERKVGRKEGEKLASSLGAKYIETSAKNSSNVDAAFQVLTMGIYEALKTGVMSPSKDWDGVKSGLLPTAVTTVQTPGKQEQKKKCTC</sequence>
<dbReference type="SUPFAM" id="SSF52540">
    <property type="entry name" value="P-loop containing nucleoside triphosphate hydrolases"/>
    <property type="match status" value="1"/>
</dbReference>
<dbReference type="InterPro" id="IPR001806">
    <property type="entry name" value="Small_GTPase"/>
</dbReference>
<proteinExistence type="inferred from homology"/>
<keyword evidence="4" id="KW-0449">Lipoprotein</keyword>
<dbReference type="Pfam" id="PF00071">
    <property type="entry name" value="Ras"/>
    <property type="match status" value="1"/>
</dbReference>
<reference evidence="5" key="2">
    <citation type="submission" date="2025-09" db="UniProtKB">
        <authorList>
            <consortium name="Ensembl"/>
        </authorList>
    </citation>
    <scope>IDENTIFICATION</scope>
</reference>
<reference evidence="5" key="1">
    <citation type="submission" date="2025-08" db="UniProtKB">
        <authorList>
            <consortium name="Ensembl"/>
        </authorList>
    </citation>
    <scope>IDENTIFICATION</scope>
</reference>
<dbReference type="GO" id="GO:0003924">
    <property type="term" value="F:GTPase activity"/>
    <property type="evidence" value="ECO:0007669"/>
    <property type="project" value="InterPro"/>
</dbReference>
<accession>A0A7M4FJR7</accession>
<dbReference type="PANTHER" id="PTHR47979">
    <property type="entry name" value="DRAB11-RELATED"/>
    <property type="match status" value="1"/>
</dbReference>
<evidence type="ECO:0000256" key="3">
    <source>
        <dbReference type="ARBA" id="ARBA00023134"/>
    </source>
</evidence>
<keyword evidence="3" id="KW-0342">GTP-binding</keyword>
<keyword evidence="2" id="KW-0547">Nucleotide-binding</keyword>
<dbReference type="PROSITE" id="PS51420">
    <property type="entry name" value="RHO"/>
    <property type="match status" value="1"/>
</dbReference>
<dbReference type="SMART" id="SM00176">
    <property type="entry name" value="RAN"/>
    <property type="match status" value="1"/>
</dbReference>
<protein>
    <recommendedName>
        <fullName evidence="7">RAB42, member RAS oncogene family</fullName>
    </recommendedName>
</protein>
<dbReference type="AlphaFoldDB" id="A0A7M4FJR7"/>
<evidence type="ECO:0000313" key="6">
    <source>
        <dbReference type="Proteomes" id="UP000594220"/>
    </source>
</evidence>
<dbReference type="InterPro" id="IPR050209">
    <property type="entry name" value="Rab_GTPases_membrane_traffic"/>
</dbReference>
<evidence type="ECO:0000256" key="4">
    <source>
        <dbReference type="ARBA" id="ARBA00023288"/>
    </source>
</evidence>
<keyword evidence="6" id="KW-1185">Reference proteome</keyword>
<dbReference type="GeneTree" id="ENSGT00940000164873"/>
<dbReference type="SMART" id="SM00173">
    <property type="entry name" value="RAS"/>
    <property type="match status" value="1"/>
</dbReference>
<evidence type="ECO:0000256" key="2">
    <source>
        <dbReference type="ARBA" id="ARBA00022741"/>
    </source>
</evidence>
<dbReference type="Ensembl" id="ENSCPRT00005029400.1">
    <property type="protein sequence ID" value="ENSCPRP00005025194.1"/>
    <property type="gene ID" value="ENSCPRG00005017470.1"/>
</dbReference>
<name>A0A7M4FJR7_CROPO</name>
<dbReference type="Proteomes" id="UP000594220">
    <property type="component" value="Unplaced"/>
</dbReference>
<dbReference type="GO" id="GO:0005525">
    <property type="term" value="F:GTP binding"/>
    <property type="evidence" value="ECO:0007669"/>
    <property type="project" value="UniProtKB-KW"/>
</dbReference>
<dbReference type="NCBIfam" id="TIGR00231">
    <property type="entry name" value="small_GTP"/>
    <property type="match status" value="1"/>
</dbReference>
<dbReference type="InterPro" id="IPR005225">
    <property type="entry name" value="Small_GTP-bd"/>
</dbReference>